<dbReference type="AlphaFoldDB" id="A0A238XQE9"/>
<accession>A0A238XQE9</accession>
<organism evidence="2 3">
    <name type="scientific">Lutibacter agarilyticus</name>
    <dbReference type="NCBI Taxonomy" id="1109740"/>
    <lineage>
        <taxon>Bacteria</taxon>
        <taxon>Pseudomonadati</taxon>
        <taxon>Bacteroidota</taxon>
        <taxon>Flavobacteriia</taxon>
        <taxon>Flavobacteriales</taxon>
        <taxon>Flavobacteriaceae</taxon>
        <taxon>Lutibacter</taxon>
    </lineage>
</organism>
<protein>
    <submittedName>
        <fullName evidence="2">KAP family P-loop domain-containing protein</fullName>
    </submittedName>
</protein>
<name>A0A238XQE9_9FLAO</name>
<evidence type="ECO:0000259" key="1">
    <source>
        <dbReference type="Pfam" id="PF07693"/>
    </source>
</evidence>
<dbReference type="SUPFAM" id="SSF52540">
    <property type="entry name" value="P-loop containing nucleoside triphosphate hydrolases"/>
    <property type="match status" value="1"/>
</dbReference>
<dbReference type="EMBL" id="FZNT01000006">
    <property type="protein sequence ID" value="SNR60683.1"/>
    <property type="molecule type" value="Genomic_DNA"/>
</dbReference>
<dbReference type="InterPro" id="IPR011646">
    <property type="entry name" value="KAP_P-loop"/>
</dbReference>
<dbReference type="Proteomes" id="UP000198384">
    <property type="component" value="Unassembled WGS sequence"/>
</dbReference>
<dbReference type="RefSeq" id="WP_089381966.1">
    <property type="nucleotide sequence ID" value="NZ_FZNT01000006.1"/>
</dbReference>
<sequence>MSLKSLNIEINPENPFENCKLDRKKYSTILTKIVENYSDGFVLGINNKWGTGKSTFVRMWKQELKNLEYQTVYFNAWENDFENNPLIALMGELKSVTKSSTEVKFKKTLKKAATISKHLTPIIIQAIADKYINTKSLKDAISGVTDSLNDIFENEVNEYSNKKKSIVDFKEELSDFINDSIEKKPLIFIIDELDRCRPNYAVSILEQIKHFFSVPNIVFVLSIDKKELGNAIKGVYGSDRIDTNEYLRRFIDVEYSIPEPKPELFYTFLYDYNKFDNFFNSTERLKYSEFRYDKTEFLKICKLLFSNKPITLRQQEKIFNLAKLSIKSFNPNNFVFPVLFIFLNFIKILYPEFYENLKLKKLTLSQVQDEFKKIVKIEKDENIQRELMWLEGYLLNHYKNYLIENHYYREKLFEKDTNGENKLLVKSVVGNDQDFLGVLEGISYRSGGDLGLDYLMDKIDLFDSMTI</sequence>
<dbReference type="Gene3D" id="3.40.50.300">
    <property type="entry name" value="P-loop containing nucleotide triphosphate hydrolases"/>
    <property type="match status" value="1"/>
</dbReference>
<proteinExistence type="predicted"/>
<feature type="domain" description="KAP NTPase" evidence="1">
    <location>
        <begin position="24"/>
        <end position="284"/>
    </location>
</feature>
<reference evidence="2 3" key="1">
    <citation type="submission" date="2017-06" db="EMBL/GenBank/DDBJ databases">
        <authorList>
            <person name="Kim H.J."/>
            <person name="Triplett B.A."/>
        </authorList>
    </citation>
    <scope>NUCLEOTIDE SEQUENCE [LARGE SCALE GENOMIC DNA]</scope>
    <source>
        <strain evidence="2 3">DSM 29150</strain>
    </source>
</reference>
<evidence type="ECO:0000313" key="2">
    <source>
        <dbReference type="EMBL" id="SNR60683.1"/>
    </source>
</evidence>
<dbReference type="Pfam" id="PF07693">
    <property type="entry name" value="KAP_NTPase"/>
    <property type="match status" value="1"/>
</dbReference>
<dbReference type="OrthoDB" id="88903at2"/>
<keyword evidence="3" id="KW-1185">Reference proteome</keyword>
<evidence type="ECO:0000313" key="3">
    <source>
        <dbReference type="Proteomes" id="UP000198384"/>
    </source>
</evidence>
<gene>
    <name evidence="2" type="ORF">SAMN06265371_106211</name>
</gene>
<dbReference type="InterPro" id="IPR027417">
    <property type="entry name" value="P-loop_NTPase"/>
</dbReference>